<reference evidence="1 2" key="1">
    <citation type="journal article" date="2022" name="Plant J.">
        <title>Chromosome-level genome of Camellia lanceoleosa provides a valuable resource for understanding genome evolution and self-incompatibility.</title>
        <authorList>
            <person name="Gong W."/>
            <person name="Xiao S."/>
            <person name="Wang L."/>
            <person name="Liao Z."/>
            <person name="Chang Y."/>
            <person name="Mo W."/>
            <person name="Hu G."/>
            <person name="Li W."/>
            <person name="Zhao G."/>
            <person name="Zhu H."/>
            <person name="Hu X."/>
            <person name="Ji K."/>
            <person name="Xiang X."/>
            <person name="Song Q."/>
            <person name="Yuan D."/>
            <person name="Jin S."/>
            <person name="Zhang L."/>
        </authorList>
    </citation>
    <scope>NUCLEOTIDE SEQUENCE [LARGE SCALE GENOMIC DNA]</scope>
    <source>
        <strain evidence="1">SQ_2022a</strain>
    </source>
</reference>
<dbReference type="Proteomes" id="UP001060215">
    <property type="component" value="Chromosome 2"/>
</dbReference>
<comment type="caution">
    <text evidence="1">The sequence shown here is derived from an EMBL/GenBank/DDBJ whole genome shotgun (WGS) entry which is preliminary data.</text>
</comment>
<evidence type="ECO:0000313" key="1">
    <source>
        <dbReference type="EMBL" id="KAI8017035.1"/>
    </source>
</evidence>
<name>A0ACC0HUM2_9ERIC</name>
<gene>
    <name evidence="1" type="ORF">LOK49_LG04G02606</name>
</gene>
<accession>A0ACC0HUM2</accession>
<dbReference type="EMBL" id="CM045759">
    <property type="protein sequence ID" value="KAI8017035.1"/>
    <property type="molecule type" value="Genomic_DNA"/>
</dbReference>
<evidence type="ECO:0000313" key="2">
    <source>
        <dbReference type="Proteomes" id="UP001060215"/>
    </source>
</evidence>
<protein>
    <submittedName>
        <fullName evidence="1">HVA22-like protein j</fullName>
    </submittedName>
</protein>
<proteinExistence type="predicted"/>
<organism evidence="1 2">
    <name type="scientific">Camellia lanceoleosa</name>
    <dbReference type="NCBI Taxonomy" id="1840588"/>
    <lineage>
        <taxon>Eukaryota</taxon>
        <taxon>Viridiplantae</taxon>
        <taxon>Streptophyta</taxon>
        <taxon>Embryophyta</taxon>
        <taxon>Tracheophyta</taxon>
        <taxon>Spermatophyta</taxon>
        <taxon>Magnoliopsida</taxon>
        <taxon>eudicotyledons</taxon>
        <taxon>Gunneridae</taxon>
        <taxon>Pentapetalae</taxon>
        <taxon>asterids</taxon>
        <taxon>Ericales</taxon>
        <taxon>Theaceae</taxon>
        <taxon>Camellia</taxon>
    </lineage>
</organism>
<sequence>MGIRSEGLETCTDPQFLLVWCHTDAGVEVVIISKLRKIIVAVFTVFERIGDIFISWLPMYGEMKLAMFIYLWYPKTKGTSYIYETFLRPYISKHETEIDRKLQELRARAWDLAIYYWQNCTKIGQSTFIQALQYMAAQSGKITTTKPNDEVKLPTG</sequence>
<keyword evidence="2" id="KW-1185">Reference proteome</keyword>